<dbReference type="InterPro" id="IPR011990">
    <property type="entry name" value="TPR-like_helical_dom_sf"/>
</dbReference>
<dbReference type="InterPro" id="IPR018834">
    <property type="entry name" value="DNA/RNA-bd_Est1-type"/>
</dbReference>
<feature type="domain" description="RNase NYN" evidence="2">
    <location>
        <begin position="388"/>
        <end position="539"/>
    </location>
</feature>
<dbReference type="AlphaFoldDB" id="A0A0G4IZI7"/>
<dbReference type="PANTHER" id="PTHR15696:SF0">
    <property type="entry name" value="TELOMERASE-BINDING PROTEIN EST1A"/>
    <property type="match status" value="1"/>
</dbReference>
<accession>A0A0G4IZI7</accession>
<dbReference type="EMBL" id="CDSF01000101">
    <property type="protein sequence ID" value="CEP00710.1"/>
    <property type="molecule type" value="Genomic_DNA"/>
</dbReference>
<dbReference type="Gene3D" id="3.40.50.11980">
    <property type="match status" value="1"/>
</dbReference>
<dbReference type="GO" id="GO:0042162">
    <property type="term" value="F:telomeric DNA binding"/>
    <property type="evidence" value="ECO:0007669"/>
    <property type="project" value="TreeGrafter"/>
</dbReference>
<dbReference type="SUPFAM" id="SSF48452">
    <property type="entry name" value="TPR-like"/>
    <property type="match status" value="1"/>
</dbReference>
<dbReference type="Gene3D" id="1.25.40.10">
    <property type="entry name" value="Tetratricopeptide repeat domain"/>
    <property type="match status" value="1"/>
</dbReference>
<evidence type="ECO:0000313" key="3">
    <source>
        <dbReference type="EMBL" id="CEP00710.1"/>
    </source>
</evidence>
<dbReference type="GO" id="GO:0005697">
    <property type="term" value="C:telomerase holoenzyme complex"/>
    <property type="evidence" value="ECO:0007669"/>
    <property type="project" value="TreeGrafter"/>
</dbReference>
<evidence type="ECO:0000259" key="1">
    <source>
        <dbReference type="Pfam" id="PF10373"/>
    </source>
</evidence>
<dbReference type="OrthoDB" id="392925at2759"/>
<dbReference type="Pfam" id="PF10373">
    <property type="entry name" value="EST1_DNA_bind"/>
    <property type="match status" value="1"/>
</dbReference>
<dbReference type="PANTHER" id="PTHR15696">
    <property type="entry name" value="SMG-7 SUPPRESSOR WITH MORPHOLOGICAL EFFECT ON GENITALIA PROTEIN 7"/>
    <property type="match status" value="1"/>
</dbReference>
<name>A0A0G4IZI7_PLABS</name>
<dbReference type="Pfam" id="PF11977">
    <property type="entry name" value="RNase_Zc3h12a"/>
    <property type="match status" value="1"/>
</dbReference>
<keyword evidence="4" id="KW-1185">Reference proteome</keyword>
<dbReference type="GO" id="GO:0000184">
    <property type="term" value="P:nuclear-transcribed mRNA catabolic process, nonsense-mediated decay"/>
    <property type="evidence" value="ECO:0007669"/>
    <property type="project" value="TreeGrafter"/>
</dbReference>
<proteinExistence type="predicted"/>
<sequence length="588" mass="65177">MADGSRRGTLKEAVDRDRQFDLEGSSALYQRLLIEHPAWALEKKVDTRLLSLWRRAMEQNHSLIDAAKIVHQQIYVRADDERVKCLAISSIGDLERYAHHPNEARQLYQQAITICPSMGKCYNQVAVLDAQERGSDSLLRSVYGHFRALWAAKPFPPARNNLLHAFSLNRAAMDAAQTTLPQRWNCLIIRIVEIAFTSGDEDDQGEDPAPFLAELNAISRSLALSQNSTSLPNMPETLVILLGLSTELAWGALAIVFGWQMTSLAVTAMPRRDLVLAVFCICACRRTDLLTSGSGLLTHLSRLANTLSLDGIEATSSAKPPETEESLILSMFRGFEPIESIPGWDTVLEKDIWRQPDFLAQSVRTLGKLTMQYDPASNRFSGPVDAPLVVLDVPNICMKHGKDRSFSCKGLALAVHYFRARGLRVHAFVPENCIDYEKVANLKRLGRLEGWSTKASAMPDDVGLLRVHYATGTIIATPQGDYDDSYTIEHARRNSGIVISNDRFRDASQKQAVALESRVLAAWIRSNVCSFAFAGDQVLILSPILILFGRLNTTALSNWPAKCTGDIPAAMCLLPGRSVHTQPERKSP</sequence>
<organism evidence="3 4">
    <name type="scientific">Plasmodiophora brassicae</name>
    <name type="common">Clubroot disease agent</name>
    <dbReference type="NCBI Taxonomy" id="37360"/>
    <lineage>
        <taxon>Eukaryota</taxon>
        <taxon>Sar</taxon>
        <taxon>Rhizaria</taxon>
        <taxon>Endomyxa</taxon>
        <taxon>Phytomyxea</taxon>
        <taxon>Plasmodiophorida</taxon>
        <taxon>Plasmodiophoridae</taxon>
        <taxon>Plasmodiophora</taxon>
    </lineage>
</organism>
<evidence type="ECO:0000259" key="2">
    <source>
        <dbReference type="Pfam" id="PF11977"/>
    </source>
</evidence>
<gene>
    <name evidence="3" type="ORF">PBRA_001764</name>
</gene>
<dbReference type="Proteomes" id="UP000039324">
    <property type="component" value="Unassembled WGS sequence"/>
</dbReference>
<dbReference type="InterPro" id="IPR045153">
    <property type="entry name" value="Est1/Ebs1-like"/>
</dbReference>
<protein>
    <recommendedName>
        <fullName evidence="5">RNase NYN domain-containing protein</fullName>
    </recommendedName>
</protein>
<dbReference type="GO" id="GO:0070034">
    <property type="term" value="F:telomerase RNA binding"/>
    <property type="evidence" value="ECO:0007669"/>
    <property type="project" value="TreeGrafter"/>
</dbReference>
<evidence type="ECO:0008006" key="5">
    <source>
        <dbReference type="Google" id="ProtNLM"/>
    </source>
</evidence>
<evidence type="ECO:0000313" key="4">
    <source>
        <dbReference type="Proteomes" id="UP000039324"/>
    </source>
</evidence>
<reference evidence="3 4" key="1">
    <citation type="submission" date="2015-02" db="EMBL/GenBank/DDBJ databases">
        <authorList>
            <person name="Chooi Y.-H."/>
        </authorList>
    </citation>
    <scope>NUCLEOTIDE SEQUENCE [LARGE SCALE GENOMIC DNA]</scope>
    <source>
        <strain evidence="3">E3</strain>
    </source>
</reference>
<dbReference type="InterPro" id="IPR021869">
    <property type="entry name" value="RNase_Zc3h12_NYN"/>
</dbReference>
<feature type="domain" description="DNA/RNA-binding" evidence="1">
    <location>
        <begin position="104"/>
        <end position="241"/>
    </location>
</feature>